<name>A0A165DEJ2_9POAL</name>
<reference evidence="4" key="1">
    <citation type="journal article" date="2016" name="Genomics and Appl Biol">
        <title>Clone and Bioinformatics Analysis of the Jacalin Gene (ScJRL) from Sugarcane (Saccharum spp. hybrids).</title>
        <authorList>
            <person name="Chen Y."/>
            <person name="Ma J."/>
            <person name="Zhang X."/>
            <person name="Wang H."/>
            <person name="Gao S."/>
            <person name="Zhou D."/>
            <person name="Guo J."/>
            <person name="Xu L."/>
        </authorList>
    </citation>
    <scope>NUCLEOTIDE SEQUENCE</scope>
    <source>
        <tissue evidence="4">Leaf</tissue>
    </source>
</reference>
<feature type="domain" description="Jacalin-type lectin" evidence="3">
    <location>
        <begin position="3"/>
        <end position="147"/>
    </location>
</feature>
<dbReference type="InterPro" id="IPR001229">
    <property type="entry name" value="Jacalin-like_lectin_dom"/>
</dbReference>
<gene>
    <name evidence="4" type="primary">JRL</name>
</gene>
<sequence length="147" mass="16154">MSRVKIGHWGGRGGQQRDVQYDPIQLVRVIVYSEGQAINGISFTYLDKHGQHHEEGPWGGADEDETPHRDIELSHADLKEISGTCGKVGNMNNIITSLRFVTNKGKTYTFGNSTGTPFHVPMQEGKIIGFFGRAGDYLDALGIYCAA</sequence>
<dbReference type="FunFam" id="2.100.10.30:FF:000001">
    <property type="entry name" value="Jacalin-related lectin 33"/>
    <property type="match status" value="1"/>
</dbReference>
<protein>
    <submittedName>
        <fullName evidence="4">JRL</fullName>
    </submittedName>
</protein>
<dbReference type="Gene3D" id="2.100.10.30">
    <property type="entry name" value="Jacalin-like lectin domain"/>
    <property type="match status" value="1"/>
</dbReference>
<dbReference type="EMBL" id="KT971368">
    <property type="protein sequence ID" value="AMX81312.1"/>
    <property type="molecule type" value="mRNA"/>
</dbReference>
<keyword evidence="2" id="KW-0430">Lectin</keyword>
<dbReference type="AlphaFoldDB" id="A0A165DEJ2"/>
<evidence type="ECO:0000256" key="1">
    <source>
        <dbReference type="ARBA" id="ARBA00006568"/>
    </source>
</evidence>
<dbReference type="CDD" id="cd09612">
    <property type="entry name" value="Jacalin"/>
    <property type="match status" value="1"/>
</dbReference>
<dbReference type="GO" id="GO:0030246">
    <property type="term" value="F:carbohydrate binding"/>
    <property type="evidence" value="ECO:0007669"/>
    <property type="project" value="UniProtKB-KW"/>
</dbReference>
<dbReference type="PROSITE" id="PS51752">
    <property type="entry name" value="JACALIN_LECTIN"/>
    <property type="match status" value="1"/>
</dbReference>
<evidence type="ECO:0000259" key="3">
    <source>
        <dbReference type="PROSITE" id="PS51752"/>
    </source>
</evidence>
<dbReference type="InterPro" id="IPR033734">
    <property type="entry name" value="Jacalin-like_lectin_dom_plant"/>
</dbReference>
<evidence type="ECO:0000256" key="2">
    <source>
        <dbReference type="ARBA" id="ARBA00022734"/>
    </source>
</evidence>
<organism evidence="4">
    <name type="scientific">Saccharum hybrid cultivar ROC22</name>
    <dbReference type="NCBI Taxonomy" id="676074"/>
    <lineage>
        <taxon>Eukaryota</taxon>
        <taxon>Viridiplantae</taxon>
        <taxon>Streptophyta</taxon>
        <taxon>Embryophyta</taxon>
        <taxon>Tracheophyta</taxon>
        <taxon>Spermatophyta</taxon>
        <taxon>Magnoliopsida</taxon>
        <taxon>Liliopsida</taxon>
        <taxon>Poales</taxon>
        <taxon>Poaceae</taxon>
        <taxon>PACMAD clade</taxon>
        <taxon>Panicoideae</taxon>
        <taxon>Andropogonodae</taxon>
        <taxon>Andropogoneae</taxon>
        <taxon>Saccharinae</taxon>
        <taxon>Saccharum</taxon>
        <taxon>Saccharum officinarum species complex</taxon>
    </lineage>
</organism>
<dbReference type="InterPro" id="IPR036404">
    <property type="entry name" value="Jacalin-like_lectin_dom_sf"/>
</dbReference>
<evidence type="ECO:0000313" key="4">
    <source>
        <dbReference type="EMBL" id="AMX81312.1"/>
    </source>
</evidence>
<comment type="similarity">
    <text evidence="1">Belongs to the jacalin lectin family.</text>
</comment>
<proteinExistence type="evidence at transcript level"/>
<dbReference type="SUPFAM" id="SSF51101">
    <property type="entry name" value="Mannose-binding lectins"/>
    <property type="match status" value="1"/>
</dbReference>
<dbReference type="Pfam" id="PF01419">
    <property type="entry name" value="Jacalin"/>
    <property type="match status" value="1"/>
</dbReference>
<dbReference type="PANTHER" id="PTHR46506">
    <property type="entry name" value="OS05G0143600 PROTEIN"/>
    <property type="match status" value="1"/>
</dbReference>
<dbReference type="SMART" id="SM00915">
    <property type="entry name" value="Jacalin"/>
    <property type="match status" value="1"/>
</dbReference>
<accession>A0A165DEJ2</accession>